<evidence type="ECO:0000256" key="2">
    <source>
        <dbReference type="HAMAP-Rule" id="MF_00489"/>
    </source>
</evidence>
<reference evidence="3" key="1">
    <citation type="submission" date="2023-03" db="EMBL/GenBank/DDBJ databases">
        <title>Chitinimonas shenzhenensis gen. nov., sp. nov., a novel member of family Burkholderiaceae isolated from activated sludge collected in Shen Zhen, China.</title>
        <authorList>
            <person name="Wang X."/>
        </authorList>
    </citation>
    <scope>NUCLEOTIDE SEQUENCE</scope>
    <source>
        <strain evidence="3">DQS-5</strain>
    </source>
</reference>
<dbReference type="NCBIfam" id="NF001095">
    <property type="entry name" value="PRK00124.1"/>
    <property type="match status" value="1"/>
</dbReference>
<evidence type="ECO:0000313" key="4">
    <source>
        <dbReference type="Proteomes" id="UP001172778"/>
    </source>
</evidence>
<proteinExistence type="inferred from homology"/>
<dbReference type="EMBL" id="JARRAF010000012">
    <property type="protein sequence ID" value="MDK2124834.1"/>
    <property type="molecule type" value="Genomic_DNA"/>
</dbReference>
<protein>
    <recommendedName>
        <fullName evidence="2">UPF0178 protein PZA18_12340</fullName>
    </recommendedName>
</protein>
<dbReference type="RefSeq" id="WP_284101145.1">
    <property type="nucleotide sequence ID" value="NZ_JARRAF010000012.1"/>
</dbReference>
<evidence type="ECO:0000256" key="1">
    <source>
        <dbReference type="ARBA" id="ARBA00008522"/>
    </source>
</evidence>
<evidence type="ECO:0000313" key="3">
    <source>
        <dbReference type="EMBL" id="MDK2124834.1"/>
    </source>
</evidence>
<dbReference type="Pfam" id="PF02639">
    <property type="entry name" value="DUF188"/>
    <property type="match status" value="1"/>
</dbReference>
<dbReference type="InterPro" id="IPR003791">
    <property type="entry name" value="UPF0178"/>
</dbReference>
<comment type="similarity">
    <text evidence="1 2">Belongs to the UPF0178 family.</text>
</comment>
<name>A0ABT7DXN7_9NEIS</name>
<gene>
    <name evidence="3" type="ORF">PZA18_12340</name>
</gene>
<keyword evidence="4" id="KW-1185">Reference proteome</keyword>
<organism evidence="3 4">
    <name type="scientific">Parachitinimonas caeni</name>
    <dbReference type="NCBI Taxonomy" id="3031301"/>
    <lineage>
        <taxon>Bacteria</taxon>
        <taxon>Pseudomonadati</taxon>
        <taxon>Pseudomonadota</taxon>
        <taxon>Betaproteobacteria</taxon>
        <taxon>Neisseriales</taxon>
        <taxon>Chitinibacteraceae</taxon>
        <taxon>Parachitinimonas</taxon>
    </lineage>
</organism>
<dbReference type="PANTHER" id="PTHR35146">
    <property type="entry name" value="UPF0178 PROTEIN YAII"/>
    <property type="match status" value="1"/>
</dbReference>
<dbReference type="CDD" id="cd18720">
    <property type="entry name" value="PIN_YqxD-like"/>
    <property type="match status" value="1"/>
</dbReference>
<comment type="caution">
    <text evidence="3">The sequence shown here is derived from an EMBL/GenBank/DDBJ whole genome shotgun (WGS) entry which is preliminary data.</text>
</comment>
<sequence>MKIWVDADACPRPVKEMLYRAAERTRLPLILVANQFLSVPPSPYIRALQVAGGFDEADHYIVDQLQPGDLVITADIPLAARVVEKGGKALDPRGELHTDATIRERLSVRDFMEELRSAGVETGGPQAYGQSERRAFGRALDKLLLGYPRRVDS</sequence>
<accession>A0ABT7DXN7</accession>
<dbReference type="PANTHER" id="PTHR35146:SF1">
    <property type="entry name" value="UPF0178 PROTEIN YAII"/>
    <property type="match status" value="1"/>
</dbReference>
<dbReference type="Proteomes" id="UP001172778">
    <property type="component" value="Unassembled WGS sequence"/>
</dbReference>
<dbReference type="HAMAP" id="MF_00489">
    <property type="entry name" value="UPF0178"/>
    <property type="match status" value="1"/>
</dbReference>